<reference evidence="1 2" key="1">
    <citation type="submission" date="2021-05" db="EMBL/GenBank/DDBJ databases">
        <title>Mycobacterium acidophilum sp. nov., an extremely acid-tolerant member of the genus Mycobacterium.</title>
        <authorList>
            <person name="Xia J."/>
        </authorList>
    </citation>
    <scope>NUCLEOTIDE SEQUENCE [LARGE SCALE GENOMIC DNA]</scope>
    <source>
        <strain evidence="1 2">M1</strain>
    </source>
</reference>
<proteinExistence type="predicted"/>
<dbReference type="Proteomes" id="UP001519535">
    <property type="component" value="Unassembled WGS sequence"/>
</dbReference>
<evidence type="ECO:0000313" key="1">
    <source>
        <dbReference type="EMBL" id="MBS9534580.1"/>
    </source>
</evidence>
<accession>A0ABS5RJW6</accession>
<gene>
    <name evidence="1" type="ORF">KIH27_13380</name>
</gene>
<dbReference type="EMBL" id="JAHCLR010000027">
    <property type="protein sequence ID" value="MBS9534580.1"/>
    <property type="molecule type" value="Genomic_DNA"/>
</dbReference>
<protein>
    <recommendedName>
        <fullName evidence="3">DUF222 domain-containing protein</fullName>
    </recommendedName>
</protein>
<organism evidence="1 2">
    <name type="scientific">Mycolicibacter acidiphilus</name>
    <dbReference type="NCBI Taxonomy" id="2835306"/>
    <lineage>
        <taxon>Bacteria</taxon>
        <taxon>Bacillati</taxon>
        <taxon>Actinomycetota</taxon>
        <taxon>Actinomycetes</taxon>
        <taxon>Mycobacteriales</taxon>
        <taxon>Mycobacteriaceae</taxon>
        <taxon>Mycolicibacter</taxon>
    </lineage>
</organism>
<keyword evidence="2" id="KW-1185">Reference proteome</keyword>
<evidence type="ECO:0000313" key="2">
    <source>
        <dbReference type="Proteomes" id="UP001519535"/>
    </source>
</evidence>
<comment type="caution">
    <text evidence="1">The sequence shown here is derived from an EMBL/GenBank/DDBJ whole genome shotgun (WGS) entry which is preliminary data.</text>
</comment>
<dbReference type="RefSeq" id="WP_214093452.1">
    <property type="nucleotide sequence ID" value="NZ_JAHCLR010000027.1"/>
</dbReference>
<name>A0ABS5RJW6_9MYCO</name>
<sequence length="159" mass="17251">MHLTTYLRLLDDTGQSLAASYRLVAEGHRLDFDVHYACLGFAGQCENHCGALTSVAERYADVAEPAPDHLRPAGLDCPRSGPIGLLRDLQDVYQLASFLDITWTLVGQAAQAARDRELMAVVARCNQQTTGQLAWLRARMKAEAPQALLVADGSGLRTG</sequence>
<evidence type="ECO:0008006" key="3">
    <source>
        <dbReference type="Google" id="ProtNLM"/>
    </source>
</evidence>